<dbReference type="AlphaFoldDB" id="A0A5A5U3L9"/>
<gene>
    <name evidence="1" type="ORF">LCIT_17870</name>
</gene>
<name>A0A5A5U3L9_LEUCI</name>
<accession>A0A5A5U3L9</accession>
<dbReference type="OMA" id="HKTVFND"/>
<organism evidence="1 2">
    <name type="scientific">Leuconostoc citreum</name>
    <dbReference type="NCBI Taxonomy" id="33964"/>
    <lineage>
        <taxon>Bacteria</taxon>
        <taxon>Bacillati</taxon>
        <taxon>Bacillota</taxon>
        <taxon>Bacilli</taxon>
        <taxon>Lactobacillales</taxon>
        <taxon>Lactobacillaceae</taxon>
        <taxon>Leuconostoc</taxon>
    </lineage>
</organism>
<comment type="caution">
    <text evidence="1">The sequence shown here is derived from an EMBL/GenBank/DDBJ whole genome shotgun (WGS) entry which is preliminary data.</text>
</comment>
<reference evidence="1 2" key="1">
    <citation type="submission" date="2019-04" db="EMBL/GenBank/DDBJ databases">
        <title>A pseudo-fructophilic Leuconostoc citreum strain F192-5 isolated from peel of satsuma mandarin: the first report for isolation and characterization of strain-dependent fructophilic-like characteristics.</title>
        <authorList>
            <person name="Maeno S."/>
            <person name="Tanizawa Y."/>
            <person name="Kajikawa A."/>
            <person name="Kanesaki Y."/>
            <person name="Kubota E."/>
            <person name="Arita M."/>
            <person name="Leon D."/>
            <person name="Endo A."/>
        </authorList>
    </citation>
    <scope>NUCLEOTIDE SEQUENCE [LARGE SCALE GENOMIC DNA]</scope>
    <source>
        <strain evidence="1 2">F192-5</strain>
    </source>
</reference>
<evidence type="ECO:0000313" key="1">
    <source>
        <dbReference type="EMBL" id="GDZ84545.1"/>
    </source>
</evidence>
<dbReference type="EMBL" id="BJJW01000015">
    <property type="protein sequence ID" value="GDZ84545.1"/>
    <property type="molecule type" value="Genomic_DNA"/>
</dbReference>
<proteinExistence type="predicted"/>
<protein>
    <submittedName>
        <fullName evidence="1">Uncharacterized protein</fullName>
    </submittedName>
</protein>
<evidence type="ECO:0000313" key="2">
    <source>
        <dbReference type="Proteomes" id="UP000323274"/>
    </source>
</evidence>
<dbReference type="GeneID" id="61103147"/>
<dbReference type="RefSeq" id="WP_004902140.1">
    <property type="nucleotide sequence ID" value="NZ_BJJW01000015.1"/>
</dbReference>
<sequence>MAAHKTVFNDKQRILRLYSALISHRALSIEEIEDMFFIGRKTVQRDISEIRDFLHDLQVGEPVQSEIVYDRNLKKYKLTEMDNLFRVFDKINQIDESDPIE</sequence>
<dbReference type="Proteomes" id="UP000323274">
    <property type="component" value="Unassembled WGS sequence"/>
</dbReference>